<evidence type="ECO:0000256" key="5">
    <source>
        <dbReference type="ARBA" id="ARBA00022857"/>
    </source>
</evidence>
<dbReference type="KEGG" id="vgu:HYG85_04085"/>
<name>A0A8J8MFA4_9FIRM</name>
<keyword evidence="6 7" id="KW-0560">Oxidoreductase</keyword>
<dbReference type="SUPFAM" id="SSF51395">
    <property type="entry name" value="FMN-linked oxidoreductases"/>
    <property type="match status" value="1"/>
</dbReference>
<feature type="binding site" evidence="9">
    <location>
        <begin position="210"/>
        <end position="211"/>
    </location>
    <ligand>
        <name>FMN</name>
        <dbReference type="ChEBI" id="CHEBI:58210"/>
    </ligand>
</feature>
<evidence type="ECO:0000256" key="9">
    <source>
        <dbReference type="PIRSR" id="PIRSR006621-2"/>
    </source>
</evidence>
<organism evidence="11 12">
    <name type="scientific">Vallitalea guaymasensis</name>
    <dbReference type="NCBI Taxonomy" id="1185412"/>
    <lineage>
        <taxon>Bacteria</taxon>
        <taxon>Bacillati</taxon>
        <taxon>Bacillota</taxon>
        <taxon>Clostridia</taxon>
        <taxon>Lachnospirales</taxon>
        <taxon>Vallitaleaceae</taxon>
        <taxon>Vallitalea</taxon>
    </lineage>
</organism>
<evidence type="ECO:0000256" key="4">
    <source>
        <dbReference type="ARBA" id="ARBA00022694"/>
    </source>
</evidence>
<feature type="binding site" evidence="9">
    <location>
        <position position="125"/>
    </location>
    <ligand>
        <name>FMN</name>
        <dbReference type="ChEBI" id="CHEBI:58210"/>
    </ligand>
</feature>
<feature type="binding site" evidence="9">
    <location>
        <position position="57"/>
    </location>
    <ligand>
        <name>FMN</name>
        <dbReference type="ChEBI" id="CHEBI:58210"/>
    </ligand>
</feature>
<feature type="active site" description="Proton donor" evidence="8">
    <location>
        <position position="87"/>
    </location>
</feature>
<dbReference type="InterPro" id="IPR001269">
    <property type="entry name" value="DUS_fam"/>
</dbReference>
<proteinExistence type="inferred from homology"/>
<dbReference type="PROSITE" id="PS01136">
    <property type="entry name" value="UPF0034"/>
    <property type="match status" value="1"/>
</dbReference>
<dbReference type="EMBL" id="CP058561">
    <property type="protein sequence ID" value="QUH31922.1"/>
    <property type="molecule type" value="Genomic_DNA"/>
</dbReference>
<evidence type="ECO:0000313" key="12">
    <source>
        <dbReference type="Proteomes" id="UP000677305"/>
    </source>
</evidence>
<keyword evidence="2 7" id="KW-0285">Flavoprotein</keyword>
<dbReference type="EC" id="1.3.1.-" evidence="7"/>
<evidence type="ECO:0000259" key="10">
    <source>
        <dbReference type="Pfam" id="PF01207"/>
    </source>
</evidence>
<keyword evidence="5" id="KW-0521">NADP</keyword>
<keyword evidence="3 7" id="KW-0288">FMN</keyword>
<reference evidence="11 12" key="1">
    <citation type="submission" date="2020-07" db="EMBL/GenBank/DDBJ databases">
        <title>Vallitalea guaymasensis genome.</title>
        <authorList>
            <person name="Postec A."/>
        </authorList>
    </citation>
    <scope>NUCLEOTIDE SEQUENCE [LARGE SCALE GENOMIC DNA]</scope>
    <source>
        <strain evidence="11 12">Ra1766G1</strain>
    </source>
</reference>
<feature type="binding site" evidence="9">
    <location>
        <begin position="186"/>
        <end position="188"/>
    </location>
    <ligand>
        <name>FMN</name>
        <dbReference type="ChEBI" id="CHEBI:58210"/>
    </ligand>
</feature>
<dbReference type="PANTHER" id="PTHR45846:SF1">
    <property type="entry name" value="TRNA-DIHYDROURIDINE(47) SYNTHASE [NAD(P)(+)]-LIKE"/>
    <property type="match status" value="1"/>
</dbReference>
<keyword evidence="4 7" id="KW-0819">tRNA processing</keyword>
<dbReference type="GO" id="GO:0003723">
    <property type="term" value="F:RNA binding"/>
    <property type="evidence" value="ECO:0007669"/>
    <property type="project" value="TreeGrafter"/>
</dbReference>
<protein>
    <recommendedName>
        <fullName evidence="7">tRNA-dihydrouridine synthase</fullName>
        <ecNumber evidence="7">1.3.1.-</ecNumber>
    </recommendedName>
</protein>
<feature type="binding site" evidence="9">
    <location>
        <position position="155"/>
    </location>
    <ligand>
        <name>FMN</name>
        <dbReference type="ChEBI" id="CHEBI:58210"/>
    </ligand>
</feature>
<accession>A0A8J8MFA4</accession>
<keyword evidence="12" id="KW-1185">Reference proteome</keyword>
<dbReference type="GO" id="GO:0017150">
    <property type="term" value="F:tRNA dihydrouridine synthase activity"/>
    <property type="evidence" value="ECO:0007669"/>
    <property type="project" value="InterPro"/>
</dbReference>
<gene>
    <name evidence="11" type="ORF">HYG85_04085</name>
</gene>
<dbReference type="InterPro" id="IPR013785">
    <property type="entry name" value="Aldolase_TIM"/>
</dbReference>
<evidence type="ECO:0000256" key="3">
    <source>
        <dbReference type="ARBA" id="ARBA00022643"/>
    </source>
</evidence>
<dbReference type="CDD" id="cd02801">
    <property type="entry name" value="DUS_like_FMN"/>
    <property type="match status" value="1"/>
</dbReference>
<evidence type="ECO:0000256" key="6">
    <source>
        <dbReference type="ARBA" id="ARBA00023002"/>
    </source>
</evidence>
<feature type="domain" description="DUS-like FMN-binding" evidence="10">
    <location>
        <begin position="1"/>
        <end position="274"/>
    </location>
</feature>
<evidence type="ECO:0000256" key="1">
    <source>
        <dbReference type="ARBA" id="ARBA00001917"/>
    </source>
</evidence>
<dbReference type="AlphaFoldDB" id="A0A8J8MFA4"/>
<evidence type="ECO:0000313" key="11">
    <source>
        <dbReference type="EMBL" id="QUH31922.1"/>
    </source>
</evidence>
<dbReference type="InterPro" id="IPR018517">
    <property type="entry name" value="tRNA_hU_synthase_CS"/>
</dbReference>
<dbReference type="GO" id="GO:0050660">
    <property type="term" value="F:flavin adenine dinucleotide binding"/>
    <property type="evidence" value="ECO:0007669"/>
    <property type="project" value="InterPro"/>
</dbReference>
<dbReference type="InterPro" id="IPR035587">
    <property type="entry name" value="DUS-like_FMN-bd"/>
</dbReference>
<dbReference type="Pfam" id="PF01207">
    <property type="entry name" value="Dus"/>
    <property type="match status" value="1"/>
</dbReference>
<dbReference type="PANTHER" id="PTHR45846">
    <property type="entry name" value="TRNA-DIHYDROURIDINE(47) SYNTHASE [NAD(P)(+)]-LIKE"/>
    <property type="match status" value="1"/>
</dbReference>
<sequence>MAPLAGYTCYPFRNLCYELGAGLCFTEMVNVNSLRYNDIATKRLLLTTQKEKYKAVQLVGSDPRAIEQMAKSDYIADFDIIDINMGCPVPNLVKSGQGSALLGDLKRASHIIKKCRKSGKTVTVKTRIGLKEDKLIAAEFAKMCEDSGASMITIHGRSRNMMYKGTPYFDQIEQAVSVVNIPVIANGGIYSKEDADIMMNSTGADGVMIARYALENPFIFSELTNKKVDKSFKKIINEQIKITSKYYDEVYTLDYIKRFISFCMRTQKGSNKLKQSLYKCGNIDEIQNIIGLIFNKEGE</sequence>
<keyword evidence="9" id="KW-0547">Nucleotide-binding</keyword>
<comment type="similarity">
    <text evidence="7">Belongs to the dus family.</text>
</comment>
<evidence type="ECO:0000256" key="7">
    <source>
        <dbReference type="PIRNR" id="PIRNR006621"/>
    </source>
</evidence>
<comment type="function">
    <text evidence="7">Catalyzes the synthesis of 5,6-dihydrouridine (D), a modified base found in the D-loop of most tRNAs, via the reduction of the C5-C6 double bond in target uridines.</text>
</comment>
<dbReference type="PIRSF" id="PIRSF006621">
    <property type="entry name" value="Dus"/>
    <property type="match status" value="1"/>
</dbReference>
<dbReference type="Proteomes" id="UP000677305">
    <property type="component" value="Chromosome"/>
</dbReference>
<evidence type="ECO:0000256" key="8">
    <source>
        <dbReference type="PIRSR" id="PIRSR006621-1"/>
    </source>
</evidence>
<dbReference type="Gene3D" id="3.20.20.70">
    <property type="entry name" value="Aldolase class I"/>
    <property type="match status" value="1"/>
</dbReference>
<comment type="cofactor">
    <cofactor evidence="1 7 9">
        <name>FMN</name>
        <dbReference type="ChEBI" id="CHEBI:58210"/>
    </cofactor>
</comment>
<evidence type="ECO:0000256" key="2">
    <source>
        <dbReference type="ARBA" id="ARBA00022630"/>
    </source>
</evidence>